<comment type="caution">
    <text evidence="11">The sequence shown here is derived from an EMBL/GenBank/DDBJ whole genome shotgun (WGS) entry which is preliminary data.</text>
</comment>
<sequence length="297" mass="32230">MFKSRLLAAVALGAVIAIHGPVFAQDAADPVVAKVGTAEIHQSELDLALASLDPQLAQLPDEQKRAAALSGLVDVKLLAKDAAAEGVQNSEDFKKRLAYLTDRELHNAYFKKHVVDAVTADEVKARYEKEIGAIKPQEEVKARHILVKTEEEAKAVIKELDAGKDFATLAKEKSTDPNKDDGGDLGYFTKERMVPEFSEAAFALEKGAYTKTPVKSQFGYHVILLEDKRLQPPPPLDQVEPQVKQLVMRDKYLALLADAKKDAGVEISDPALKKAYDEANKADEAGATEGDAVEGAN</sequence>
<evidence type="ECO:0000256" key="4">
    <source>
        <dbReference type="ARBA" id="ARBA00018370"/>
    </source>
</evidence>
<dbReference type="InterPro" id="IPR046357">
    <property type="entry name" value="PPIase_dom_sf"/>
</dbReference>
<dbReference type="GO" id="GO:0003755">
    <property type="term" value="F:peptidyl-prolyl cis-trans isomerase activity"/>
    <property type="evidence" value="ECO:0007669"/>
    <property type="project" value="UniProtKB-KW"/>
</dbReference>
<evidence type="ECO:0000256" key="5">
    <source>
        <dbReference type="ARBA" id="ARBA00023110"/>
    </source>
</evidence>
<protein>
    <recommendedName>
        <fullName evidence="4">Parvulin-like PPIase</fullName>
        <ecNumber evidence="3">5.2.1.8</ecNumber>
    </recommendedName>
    <alternativeName>
        <fullName evidence="6">Peptidyl-prolyl cis-trans isomerase plp</fullName>
    </alternativeName>
    <alternativeName>
        <fullName evidence="7">Rotamase plp</fullName>
    </alternativeName>
</protein>
<dbReference type="EMBL" id="JAJOZR010000010">
    <property type="protein sequence ID" value="MCD7110674.1"/>
    <property type="molecule type" value="Genomic_DNA"/>
</dbReference>
<evidence type="ECO:0000256" key="6">
    <source>
        <dbReference type="ARBA" id="ARBA00030642"/>
    </source>
</evidence>
<dbReference type="EC" id="5.2.1.8" evidence="3"/>
<dbReference type="InterPro" id="IPR027304">
    <property type="entry name" value="Trigger_fact/SurA_dom_sf"/>
</dbReference>
<dbReference type="Gene3D" id="1.10.8.1040">
    <property type="match status" value="1"/>
</dbReference>
<evidence type="ECO:0000256" key="8">
    <source>
        <dbReference type="PROSITE-ProRule" id="PRU00278"/>
    </source>
</evidence>
<evidence type="ECO:0000256" key="1">
    <source>
        <dbReference type="ARBA" id="ARBA00000971"/>
    </source>
</evidence>
<keyword evidence="8 11" id="KW-0413">Isomerase</keyword>
<evidence type="ECO:0000256" key="7">
    <source>
        <dbReference type="ARBA" id="ARBA00031484"/>
    </source>
</evidence>
<keyword evidence="12" id="KW-1185">Reference proteome</keyword>
<evidence type="ECO:0000256" key="3">
    <source>
        <dbReference type="ARBA" id="ARBA00013194"/>
    </source>
</evidence>
<dbReference type="PANTHER" id="PTHR47245">
    <property type="entry name" value="PEPTIDYLPROLYL ISOMERASE"/>
    <property type="match status" value="1"/>
</dbReference>
<evidence type="ECO:0000256" key="2">
    <source>
        <dbReference type="ARBA" id="ARBA00007656"/>
    </source>
</evidence>
<evidence type="ECO:0000313" key="12">
    <source>
        <dbReference type="Proteomes" id="UP001139089"/>
    </source>
</evidence>
<reference evidence="11" key="1">
    <citation type="submission" date="2021-12" db="EMBL/GenBank/DDBJ databases">
        <authorList>
            <person name="Li Y."/>
        </authorList>
    </citation>
    <scope>NUCLEOTIDE SEQUENCE</scope>
    <source>
        <strain evidence="11">DKSPLA3</strain>
    </source>
</reference>
<comment type="catalytic activity">
    <reaction evidence="1">
        <text>[protein]-peptidylproline (omega=180) = [protein]-peptidylproline (omega=0)</text>
        <dbReference type="Rhea" id="RHEA:16237"/>
        <dbReference type="Rhea" id="RHEA-COMP:10747"/>
        <dbReference type="Rhea" id="RHEA-COMP:10748"/>
        <dbReference type="ChEBI" id="CHEBI:83833"/>
        <dbReference type="ChEBI" id="CHEBI:83834"/>
        <dbReference type="EC" id="5.2.1.8"/>
    </reaction>
</comment>
<dbReference type="PANTHER" id="PTHR47245:SF2">
    <property type="entry name" value="PEPTIDYL-PROLYL CIS-TRANS ISOMERASE HP_0175-RELATED"/>
    <property type="match status" value="1"/>
</dbReference>
<dbReference type="InterPro" id="IPR050245">
    <property type="entry name" value="PrsA_foldase"/>
</dbReference>
<name>A0A9X1NVV7_9HYPH</name>
<dbReference type="RefSeq" id="WP_231815819.1">
    <property type="nucleotide sequence ID" value="NZ_JAJOZR010000010.1"/>
</dbReference>
<feature type="domain" description="PpiC" evidence="10">
    <location>
        <begin position="137"/>
        <end position="227"/>
    </location>
</feature>
<feature type="signal peptide" evidence="9">
    <location>
        <begin position="1"/>
        <end position="24"/>
    </location>
</feature>
<dbReference type="AlphaFoldDB" id="A0A9X1NVV7"/>
<proteinExistence type="inferred from homology"/>
<keyword evidence="9" id="KW-0732">Signal</keyword>
<dbReference type="Proteomes" id="UP001139089">
    <property type="component" value="Unassembled WGS sequence"/>
</dbReference>
<evidence type="ECO:0000256" key="9">
    <source>
        <dbReference type="SAM" id="SignalP"/>
    </source>
</evidence>
<organism evidence="11 12">
    <name type="scientific">Rhizobium quercicola</name>
    <dbReference type="NCBI Taxonomy" id="2901226"/>
    <lineage>
        <taxon>Bacteria</taxon>
        <taxon>Pseudomonadati</taxon>
        <taxon>Pseudomonadota</taxon>
        <taxon>Alphaproteobacteria</taxon>
        <taxon>Hyphomicrobiales</taxon>
        <taxon>Rhizobiaceae</taxon>
        <taxon>Rhizobium/Agrobacterium group</taxon>
        <taxon>Rhizobium</taxon>
    </lineage>
</organism>
<keyword evidence="5 8" id="KW-0697">Rotamase</keyword>
<dbReference type="InterPro" id="IPR000297">
    <property type="entry name" value="PPIase_PpiC"/>
</dbReference>
<dbReference type="PROSITE" id="PS50198">
    <property type="entry name" value="PPIC_PPIASE_2"/>
    <property type="match status" value="1"/>
</dbReference>
<evidence type="ECO:0000259" key="10">
    <source>
        <dbReference type="PROSITE" id="PS50198"/>
    </source>
</evidence>
<comment type="similarity">
    <text evidence="2">Belongs to the PpiC/parvulin rotamase family.</text>
</comment>
<gene>
    <name evidence="11" type="ORF">LRX75_16700</name>
</gene>
<dbReference type="Pfam" id="PF13616">
    <property type="entry name" value="Rotamase_3"/>
    <property type="match status" value="1"/>
</dbReference>
<dbReference type="Gene3D" id="3.10.50.40">
    <property type="match status" value="1"/>
</dbReference>
<accession>A0A9X1NVV7</accession>
<evidence type="ECO:0000313" key="11">
    <source>
        <dbReference type="EMBL" id="MCD7110674.1"/>
    </source>
</evidence>
<dbReference type="SUPFAM" id="SSF109998">
    <property type="entry name" value="Triger factor/SurA peptide-binding domain-like"/>
    <property type="match status" value="1"/>
</dbReference>
<feature type="chain" id="PRO_5040771672" description="Parvulin-like PPIase" evidence="9">
    <location>
        <begin position="25"/>
        <end position="297"/>
    </location>
</feature>
<dbReference type="SUPFAM" id="SSF54534">
    <property type="entry name" value="FKBP-like"/>
    <property type="match status" value="1"/>
</dbReference>